<gene>
    <name evidence="2" type="ORF">SAMN04488554_3781</name>
</gene>
<dbReference type="OrthoDB" id="4558596at2"/>
<proteinExistence type="predicted"/>
<keyword evidence="3" id="KW-1185">Reference proteome</keyword>
<dbReference type="EMBL" id="FNTX01000002">
    <property type="protein sequence ID" value="SEE94645.1"/>
    <property type="molecule type" value="Genomic_DNA"/>
</dbReference>
<evidence type="ECO:0000313" key="2">
    <source>
        <dbReference type="EMBL" id="SEE94645.1"/>
    </source>
</evidence>
<feature type="region of interest" description="Disordered" evidence="1">
    <location>
        <begin position="1"/>
        <end position="20"/>
    </location>
</feature>
<sequence>MSRDEEQQPGAPLRGPARFAGAGLDDFDDLADHFAPELRRGVMMGRPMLALEGRMLACLDSGMLGVRLGRESSAFAEAMELPGATLFAPGKGPKQFRDWAAIPAEHSSEWAYFVAAAIEARR</sequence>
<dbReference type="RefSeq" id="WP_089774642.1">
    <property type="nucleotide sequence ID" value="NZ_FNTX01000002.1"/>
</dbReference>
<accession>A0A1H5MZ88</accession>
<organism evidence="2 3">
    <name type="scientific">Ruania alba</name>
    <dbReference type="NCBI Taxonomy" id="648782"/>
    <lineage>
        <taxon>Bacteria</taxon>
        <taxon>Bacillati</taxon>
        <taxon>Actinomycetota</taxon>
        <taxon>Actinomycetes</taxon>
        <taxon>Micrococcales</taxon>
        <taxon>Ruaniaceae</taxon>
        <taxon>Ruania</taxon>
    </lineage>
</organism>
<reference evidence="3" key="1">
    <citation type="submission" date="2016-10" db="EMBL/GenBank/DDBJ databases">
        <authorList>
            <person name="Varghese N."/>
            <person name="Submissions S."/>
        </authorList>
    </citation>
    <scope>NUCLEOTIDE SEQUENCE [LARGE SCALE GENOMIC DNA]</scope>
    <source>
        <strain evidence="3">DSM 21368</strain>
    </source>
</reference>
<evidence type="ECO:0000313" key="3">
    <source>
        <dbReference type="Proteomes" id="UP000199220"/>
    </source>
</evidence>
<dbReference type="Proteomes" id="UP000199220">
    <property type="component" value="Unassembled WGS sequence"/>
</dbReference>
<protein>
    <recommendedName>
        <fullName evidence="4">TfoX N-terminal domain-containing protein</fullName>
    </recommendedName>
</protein>
<name>A0A1H5MZ88_9MICO</name>
<evidence type="ECO:0008006" key="4">
    <source>
        <dbReference type="Google" id="ProtNLM"/>
    </source>
</evidence>
<dbReference type="AlphaFoldDB" id="A0A1H5MZ88"/>
<evidence type="ECO:0000256" key="1">
    <source>
        <dbReference type="SAM" id="MobiDB-lite"/>
    </source>
</evidence>